<dbReference type="Proteomes" id="UP001148662">
    <property type="component" value="Unassembled WGS sequence"/>
</dbReference>
<protein>
    <submittedName>
        <fullName evidence="1">Uncharacterized protein</fullName>
    </submittedName>
</protein>
<sequence length="163" mass="17712">MTPVNIIEEAVGEPQPNAIRVLVTGFGPFWRYAENPSWLAVKPLHNTILHVEPSSDPVFVQNSQSLVAQNPQPLIVRADQIGAVHLEDQLDAMPVDEADTSPPRPVEIHITALEIATTYQAAISTVNGLHSLRWTATTSSSMSAWQAADICGWNSSHTRLATA</sequence>
<reference evidence="1" key="1">
    <citation type="submission" date="2022-07" db="EMBL/GenBank/DDBJ databases">
        <title>Genome Sequence of Phlebia brevispora.</title>
        <authorList>
            <person name="Buettner E."/>
        </authorList>
    </citation>
    <scope>NUCLEOTIDE SEQUENCE</scope>
    <source>
        <strain evidence="1">MPL23</strain>
    </source>
</reference>
<gene>
    <name evidence="1" type="ORF">NM688_g7925</name>
</gene>
<comment type="caution">
    <text evidence="1">The sequence shown here is derived from an EMBL/GenBank/DDBJ whole genome shotgun (WGS) entry which is preliminary data.</text>
</comment>
<keyword evidence="2" id="KW-1185">Reference proteome</keyword>
<organism evidence="1 2">
    <name type="scientific">Phlebia brevispora</name>
    <dbReference type="NCBI Taxonomy" id="194682"/>
    <lineage>
        <taxon>Eukaryota</taxon>
        <taxon>Fungi</taxon>
        <taxon>Dikarya</taxon>
        <taxon>Basidiomycota</taxon>
        <taxon>Agaricomycotina</taxon>
        <taxon>Agaricomycetes</taxon>
        <taxon>Polyporales</taxon>
        <taxon>Meruliaceae</taxon>
        <taxon>Phlebia</taxon>
    </lineage>
</organism>
<evidence type="ECO:0000313" key="1">
    <source>
        <dbReference type="EMBL" id="KAJ3528951.1"/>
    </source>
</evidence>
<proteinExistence type="predicted"/>
<evidence type="ECO:0000313" key="2">
    <source>
        <dbReference type="Proteomes" id="UP001148662"/>
    </source>
</evidence>
<accession>A0ACC1RZJ8</accession>
<dbReference type="EMBL" id="JANHOG010001981">
    <property type="protein sequence ID" value="KAJ3528951.1"/>
    <property type="molecule type" value="Genomic_DNA"/>
</dbReference>
<name>A0ACC1RZJ8_9APHY</name>